<dbReference type="PROSITE" id="PS51273">
    <property type="entry name" value="GATASE_TYPE_1"/>
    <property type="match status" value="1"/>
</dbReference>
<comment type="catalytic activity">
    <reaction evidence="9 10">
        <text>L-glutamine + H2O = L-glutamate + NH4(+)</text>
        <dbReference type="Rhea" id="RHEA:15889"/>
        <dbReference type="ChEBI" id="CHEBI:15377"/>
        <dbReference type="ChEBI" id="CHEBI:28938"/>
        <dbReference type="ChEBI" id="CHEBI:29985"/>
        <dbReference type="ChEBI" id="CHEBI:58359"/>
        <dbReference type="EC" id="3.5.1.2"/>
    </reaction>
</comment>
<dbReference type="Gene3D" id="3.40.50.880">
    <property type="match status" value="1"/>
</dbReference>
<dbReference type="RefSeq" id="WP_090793319.1">
    <property type="nucleotide sequence ID" value="NZ_FMYI01000002.1"/>
</dbReference>
<feature type="active site" evidence="10 11">
    <location>
        <position position="180"/>
    </location>
</feature>
<sequence length="199" mass="22488">MIAIVDYGMGNTKSVQNAFENLGYQTIITDDHQTLREASHIILPGVGSFQAAIEEIERRQLKQLLIELAENKPFLGICLGMQLLFTEGTEGGKTAGLDLIPGTIDRIQTDYLLPHIGWNQLNVTDNLKSFQSFDQEFVYFVHTFQAYTSKRYIVATTEYQTDITAIVNKEHIYGIQFHPEKSGKVGTKIIQAFLKEVEK</sequence>
<evidence type="ECO:0000256" key="1">
    <source>
        <dbReference type="ARBA" id="ARBA00005091"/>
    </source>
</evidence>
<evidence type="ECO:0000256" key="10">
    <source>
        <dbReference type="HAMAP-Rule" id="MF_00278"/>
    </source>
</evidence>
<dbReference type="GO" id="GO:0016829">
    <property type="term" value="F:lyase activity"/>
    <property type="evidence" value="ECO:0007669"/>
    <property type="project" value="UniProtKB-KW"/>
</dbReference>
<evidence type="ECO:0000256" key="6">
    <source>
        <dbReference type="ARBA" id="ARBA00023102"/>
    </source>
</evidence>
<dbReference type="STRING" id="1612202.SAMN05421734_102307"/>
<evidence type="ECO:0000313" key="14">
    <source>
        <dbReference type="Proteomes" id="UP000242949"/>
    </source>
</evidence>
<comment type="pathway">
    <text evidence="1 10">Amino-acid biosynthesis; L-histidine biosynthesis; L-histidine from 5-phospho-alpha-D-ribose 1-diphosphate: step 5/9.</text>
</comment>
<dbReference type="EC" id="3.5.1.2" evidence="10"/>
<organism evidence="13 14">
    <name type="scientific">Pelagirhabdus alkalitolerans</name>
    <dbReference type="NCBI Taxonomy" id="1612202"/>
    <lineage>
        <taxon>Bacteria</taxon>
        <taxon>Bacillati</taxon>
        <taxon>Bacillota</taxon>
        <taxon>Bacilli</taxon>
        <taxon>Bacillales</taxon>
        <taxon>Bacillaceae</taxon>
        <taxon>Pelagirhabdus</taxon>
    </lineage>
</organism>
<keyword evidence="6 10" id="KW-0368">Histidine biosynthesis</keyword>
<keyword evidence="14" id="KW-1185">Reference proteome</keyword>
<dbReference type="GO" id="GO:0004359">
    <property type="term" value="F:glutaminase activity"/>
    <property type="evidence" value="ECO:0007669"/>
    <property type="project" value="UniProtKB-EC"/>
</dbReference>
<dbReference type="NCBIfam" id="TIGR01855">
    <property type="entry name" value="IMP_synth_hisH"/>
    <property type="match status" value="1"/>
</dbReference>
<dbReference type="Pfam" id="PF00117">
    <property type="entry name" value="GATase"/>
    <property type="match status" value="1"/>
</dbReference>
<keyword evidence="13" id="KW-0808">Transferase</keyword>
<accession>A0A1G6H6U0</accession>
<evidence type="ECO:0000256" key="3">
    <source>
        <dbReference type="ARBA" id="ARBA00022605"/>
    </source>
</evidence>
<evidence type="ECO:0000256" key="11">
    <source>
        <dbReference type="PIRSR" id="PIRSR000495-1"/>
    </source>
</evidence>
<dbReference type="AlphaFoldDB" id="A0A1G6H6U0"/>
<comment type="catalytic activity">
    <reaction evidence="8 10">
        <text>5-[(5-phospho-1-deoxy-D-ribulos-1-ylimino)methylamino]-1-(5-phospho-beta-D-ribosyl)imidazole-4-carboxamide + L-glutamine = D-erythro-1-(imidazol-4-yl)glycerol 3-phosphate + 5-amino-1-(5-phospho-beta-D-ribosyl)imidazole-4-carboxamide + L-glutamate + H(+)</text>
        <dbReference type="Rhea" id="RHEA:24793"/>
        <dbReference type="ChEBI" id="CHEBI:15378"/>
        <dbReference type="ChEBI" id="CHEBI:29985"/>
        <dbReference type="ChEBI" id="CHEBI:58278"/>
        <dbReference type="ChEBI" id="CHEBI:58359"/>
        <dbReference type="ChEBI" id="CHEBI:58475"/>
        <dbReference type="ChEBI" id="CHEBI:58525"/>
        <dbReference type="EC" id="4.3.2.10"/>
    </reaction>
</comment>
<dbReference type="CDD" id="cd01748">
    <property type="entry name" value="GATase1_IGP_Synthase"/>
    <property type="match status" value="1"/>
</dbReference>
<dbReference type="OrthoDB" id="9807137at2"/>
<dbReference type="InterPro" id="IPR017926">
    <property type="entry name" value="GATASE"/>
</dbReference>
<feature type="active site" description="Nucleophile" evidence="10 11">
    <location>
        <position position="78"/>
    </location>
</feature>
<dbReference type="HAMAP" id="MF_00278">
    <property type="entry name" value="HisH"/>
    <property type="match status" value="1"/>
</dbReference>
<evidence type="ECO:0000256" key="8">
    <source>
        <dbReference type="ARBA" id="ARBA00047838"/>
    </source>
</evidence>
<dbReference type="GO" id="GO:0000107">
    <property type="term" value="F:imidazoleglycerol-phosphate synthase activity"/>
    <property type="evidence" value="ECO:0007669"/>
    <property type="project" value="UniProtKB-UniRule"/>
</dbReference>
<feature type="domain" description="Glutamine amidotransferase" evidence="12">
    <location>
        <begin position="4"/>
        <end position="195"/>
    </location>
</feature>
<comment type="subcellular location">
    <subcellularLocation>
        <location evidence="10">Cytoplasm</location>
    </subcellularLocation>
</comment>
<evidence type="ECO:0000256" key="5">
    <source>
        <dbReference type="ARBA" id="ARBA00022962"/>
    </source>
</evidence>
<keyword evidence="5 10" id="KW-0315">Glutamine amidotransferase</keyword>
<evidence type="ECO:0000256" key="7">
    <source>
        <dbReference type="ARBA" id="ARBA00023239"/>
    </source>
</evidence>
<gene>
    <name evidence="10" type="primary">hisH</name>
    <name evidence="13" type="ORF">SAMN05421734_102307</name>
</gene>
<dbReference type="InterPro" id="IPR010139">
    <property type="entry name" value="Imidazole-glycPsynth_HisH"/>
</dbReference>
<name>A0A1G6H6U0_9BACI</name>
<dbReference type="SUPFAM" id="SSF52317">
    <property type="entry name" value="Class I glutamine amidotransferase-like"/>
    <property type="match status" value="1"/>
</dbReference>
<dbReference type="Proteomes" id="UP000242949">
    <property type="component" value="Unassembled WGS sequence"/>
</dbReference>
<protein>
    <recommendedName>
        <fullName evidence="10">Imidazole glycerol phosphate synthase subunit HisH</fullName>
        <ecNumber evidence="10">4.3.2.10</ecNumber>
    </recommendedName>
    <alternativeName>
        <fullName evidence="10">IGP synthase glutaminase subunit</fullName>
        <ecNumber evidence="10">3.5.1.2</ecNumber>
    </alternativeName>
    <alternativeName>
        <fullName evidence="10">IGP synthase subunit HisH</fullName>
    </alternativeName>
    <alternativeName>
        <fullName evidence="10">ImGP synthase subunit HisH</fullName>
        <shortName evidence="10">IGPS subunit HisH</shortName>
    </alternativeName>
</protein>
<keyword evidence="7 10" id="KW-0456">Lyase</keyword>
<dbReference type="GO" id="GO:0005737">
    <property type="term" value="C:cytoplasm"/>
    <property type="evidence" value="ECO:0007669"/>
    <property type="project" value="UniProtKB-SubCell"/>
</dbReference>
<evidence type="ECO:0000259" key="12">
    <source>
        <dbReference type="Pfam" id="PF00117"/>
    </source>
</evidence>
<keyword evidence="10" id="KW-0963">Cytoplasm</keyword>
<dbReference type="PANTHER" id="PTHR42701:SF1">
    <property type="entry name" value="IMIDAZOLE GLYCEROL PHOSPHATE SYNTHASE SUBUNIT HISH"/>
    <property type="match status" value="1"/>
</dbReference>
<reference evidence="14" key="1">
    <citation type="submission" date="2016-09" db="EMBL/GenBank/DDBJ databases">
        <authorList>
            <person name="Varghese N."/>
            <person name="Submissions S."/>
        </authorList>
    </citation>
    <scope>NUCLEOTIDE SEQUENCE [LARGE SCALE GENOMIC DNA]</scope>
    <source>
        <strain evidence="14">S5</strain>
    </source>
</reference>
<keyword evidence="4 10" id="KW-0378">Hydrolase</keyword>
<dbReference type="InterPro" id="IPR029062">
    <property type="entry name" value="Class_I_gatase-like"/>
</dbReference>
<comment type="function">
    <text evidence="10">IGPS catalyzes the conversion of PRFAR and glutamine to IGP, AICAR and glutamate. The HisH subunit catalyzes the hydrolysis of glutamine to glutamate and ammonia as part of the synthesis of IGP and AICAR. The resulting ammonia molecule is channeled to the active site of HisF.</text>
</comment>
<evidence type="ECO:0000256" key="4">
    <source>
        <dbReference type="ARBA" id="ARBA00022801"/>
    </source>
</evidence>
<evidence type="ECO:0000313" key="13">
    <source>
        <dbReference type="EMBL" id="SDB89931.1"/>
    </source>
</evidence>
<dbReference type="PANTHER" id="PTHR42701">
    <property type="entry name" value="IMIDAZOLE GLYCEROL PHOSPHATE SYNTHASE SUBUNIT HISH"/>
    <property type="match status" value="1"/>
</dbReference>
<dbReference type="EC" id="4.3.2.10" evidence="10"/>
<evidence type="ECO:0000256" key="2">
    <source>
        <dbReference type="ARBA" id="ARBA00011152"/>
    </source>
</evidence>
<comment type="subunit">
    <text evidence="2 10">Heterodimer of HisH and HisF.</text>
</comment>
<evidence type="ECO:0000256" key="9">
    <source>
        <dbReference type="ARBA" id="ARBA00049534"/>
    </source>
</evidence>
<keyword evidence="3 10" id="KW-0028">Amino-acid biosynthesis</keyword>
<dbReference type="GO" id="GO:0000105">
    <property type="term" value="P:L-histidine biosynthetic process"/>
    <property type="evidence" value="ECO:0007669"/>
    <property type="project" value="UniProtKB-UniRule"/>
</dbReference>
<dbReference type="PIRSF" id="PIRSF000495">
    <property type="entry name" value="Amidotransf_hisH"/>
    <property type="match status" value="1"/>
</dbReference>
<proteinExistence type="inferred from homology"/>
<feature type="active site" evidence="10 11">
    <location>
        <position position="178"/>
    </location>
</feature>
<dbReference type="UniPathway" id="UPA00031">
    <property type="reaction ID" value="UER00010"/>
</dbReference>
<dbReference type="EMBL" id="FMYI01000002">
    <property type="protein sequence ID" value="SDB89931.1"/>
    <property type="molecule type" value="Genomic_DNA"/>
</dbReference>